<feature type="transmembrane region" description="Helical" evidence="10">
    <location>
        <begin position="687"/>
        <end position="707"/>
    </location>
</feature>
<keyword evidence="8" id="KW-0479">Metal-binding</keyword>
<dbReference type="SUPFAM" id="SSF55486">
    <property type="entry name" value="Metalloproteases ('zincins'), catalytic domain"/>
    <property type="match status" value="1"/>
</dbReference>
<dbReference type="FunFam" id="4.10.70.10:FF:000001">
    <property type="entry name" value="Disintegrin and metalloproteinase domain-containing protein 22"/>
    <property type="match status" value="1"/>
</dbReference>
<keyword evidence="15" id="KW-0401">Integrin</keyword>
<keyword evidence="5 7" id="KW-1015">Disulfide bond</keyword>
<evidence type="ECO:0000259" key="13">
    <source>
        <dbReference type="PROSITE" id="PS50214"/>
    </source>
</evidence>
<dbReference type="PRINTS" id="PR00289">
    <property type="entry name" value="DISINTEGRIN"/>
</dbReference>
<keyword evidence="7" id="KW-0245">EGF-like domain</keyword>
<evidence type="ECO:0000256" key="5">
    <source>
        <dbReference type="ARBA" id="ARBA00023157"/>
    </source>
</evidence>
<comment type="subcellular location">
    <subcellularLocation>
        <location evidence="1">Membrane</location>
        <topology evidence="1">Single-pass membrane protein</topology>
    </subcellularLocation>
</comment>
<dbReference type="InterPro" id="IPR034027">
    <property type="entry name" value="Reprolysin_adamalysin"/>
</dbReference>
<dbReference type="PROSITE" id="PS50214">
    <property type="entry name" value="DISINTEGRIN_2"/>
    <property type="match status" value="1"/>
</dbReference>
<feature type="compositionally biased region" description="Polar residues" evidence="9">
    <location>
        <begin position="747"/>
        <end position="772"/>
    </location>
</feature>
<dbReference type="PROSITE" id="PS50215">
    <property type="entry name" value="ADAM_MEPRO"/>
    <property type="match status" value="1"/>
</dbReference>
<feature type="binding site" evidence="8">
    <location>
        <position position="345"/>
    </location>
    <ligand>
        <name>Zn(2+)</name>
        <dbReference type="ChEBI" id="CHEBI:29105"/>
        <note>catalytic</note>
    </ligand>
</feature>
<feature type="chain" id="PRO_5001872283" evidence="11">
    <location>
        <begin position="26"/>
        <end position="794"/>
    </location>
</feature>
<dbReference type="Pfam" id="PF01562">
    <property type="entry name" value="Pep_M12B_propep"/>
    <property type="match status" value="1"/>
</dbReference>
<dbReference type="PANTHER" id="PTHR11905:SF232">
    <property type="entry name" value="DISINTEGRIN AND METALLOPROTEINASE DOMAIN-CONTAINING PROTEIN 20"/>
    <property type="match status" value="1"/>
</dbReference>
<dbReference type="GO" id="GO:0004222">
    <property type="term" value="F:metalloendopeptidase activity"/>
    <property type="evidence" value="ECO:0007669"/>
    <property type="project" value="InterPro"/>
</dbReference>
<evidence type="ECO:0000256" key="8">
    <source>
        <dbReference type="PROSITE-ProRule" id="PRU00276"/>
    </source>
</evidence>
<dbReference type="Pfam" id="PF01421">
    <property type="entry name" value="Reprolysin"/>
    <property type="match status" value="1"/>
</dbReference>
<dbReference type="STRING" id="885580.ENSFDAP00000010907"/>
<feature type="binding site" evidence="8">
    <location>
        <position position="335"/>
    </location>
    <ligand>
        <name>Zn(2+)</name>
        <dbReference type="ChEBI" id="CHEBI:29105"/>
        <note>catalytic</note>
    </ligand>
</feature>
<evidence type="ECO:0000256" key="11">
    <source>
        <dbReference type="SAM" id="SignalP"/>
    </source>
</evidence>
<accession>A0A091E6V0</accession>
<protein>
    <submittedName>
        <fullName evidence="15">Disintegrin and metalloproteinase domain-containing protein 20</fullName>
    </submittedName>
</protein>
<keyword evidence="2 10" id="KW-0812">Transmembrane</keyword>
<keyword evidence="16" id="KW-1185">Reference proteome</keyword>
<evidence type="ECO:0000256" key="10">
    <source>
        <dbReference type="SAM" id="Phobius"/>
    </source>
</evidence>
<dbReference type="GO" id="GO:1990913">
    <property type="term" value="C:sperm head plasma membrane"/>
    <property type="evidence" value="ECO:0007669"/>
    <property type="project" value="TreeGrafter"/>
</dbReference>
<dbReference type="Gene3D" id="4.10.70.10">
    <property type="entry name" value="Disintegrin domain"/>
    <property type="match status" value="1"/>
</dbReference>
<reference evidence="15 16" key="1">
    <citation type="submission" date="2013-11" db="EMBL/GenBank/DDBJ databases">
        <title>The Damaraland mole rat (Fukomys damarensis) genome and evolution of African mole rats.</title>
        <authorList>
            <person name="Gladyshev V.N."/>
            <person name="Fang X."/>
        </authorList>
    </citation>
    <scope>NUCLEOTIDE SEQUENCE [LARGE SCALE GENOMIC DNA]</scope>
    <source>
        <tissue evidence="15">Liver</tissue>
    </source>
</reference>
<evidence type="ECO:0000259" key="12">
    <source>
        <dbReference type="PROSITE" id="PS50026"/>
    </source>
</evidence>
<keyword evidence="11" id="KW-0732">Signal</keyword>
<dbReference type="Proteomes" id="UP000028990">
    <property type="component" value="Unassembled WGS sequence"/>
</dbReference>
<dbReference type="InterPro" id="IPR036436">
    <property type="entry name" value="Disintegrin_dom_sf"/>
</dbReference>
<dbReference type="InterPro" id="IPR000742">
    <property type="entry name" value="EGF"/>
</dbReference>
<dbReference type="SMART" id="SM00608">
    <property type="entry name" value="ACR"/>
    <property type="match status" value="1"/>
</dbReference>
<keyword evidence="3 10" id="KW-1133">Transmembrane helix</keyword>
<organism evidence="15 16">
    <name type="scientific">Fukomys damarensis</name>
    <name type="common">Damaraland mole rat</name>
    <name type="synonym">Cryptomys damarensis</name>
    <dbReference type="NCBI Taxonomy" id="885580"/>
    <lineage>
        <taxon>Eukaryota</taxon>
        <taxon>Metazoa</taxon>
        <taxon>Chordata</taxon>
        <taxon>Craniata</taxon>
        <taxon>Vertebrata</taxon>
        <taxon>Euteleostomi</taxon>
        <taxon>Mammalia</taxon>
        <taxon>Eutheria</taxon>
        <taxon>Euarchontoglires</taxon>
        <taxon>Glires</taxon>
        <taxon>Rodentia</taxon>
        <taxon>Hystricomorpha</taxon>
        <taxon>Bathyergidae</taxon>
        <taxon>Fukomys</taxon>
    </lineage>
</organism>
<dbReference type="CDD" id="cd04269">
    <property type="entry name" value="ZnMc_adamalysin_II_like"/>
    <property type="match status" value="1"/>
</dbReference>
<dbReference type="PANTHER" id="PTHR11905">
    <property type="entry name" value="ADAM A DISINTEGRIN AND METALLOPROTEASE DOMAIN"/>
    <property type="match status" value="1"/>
</dbReference>
<dbReference type="PROSITE" id="PS50026">
    <property type="entry name" value="EGF_3"/>
    <property type="match status" value="1"/>
</dbReference>
<dbReference type="GO" id="GO:0009897">
    <property type="term" value="C:external side of plasma membrane"/>
    <property type="evidence" value="ECO:0007669"/>
    <property type="project" value="TreeGrafter"/>
</dbReference>
<evidence type="ECO:0000256" key="9">
    <source>
        <dbReference type="SAM" id="MobiDB-lite"/>
    </source>
</evidence>
<feature type="disulfide bond" evidence="7">
    <location>
        <begin position="645"/>
        <end position="654"/>
    </location>
</feature>
<dbReference type="Gene3D" id="3.40.390.10">
    <property type="entry name" value="Collagenase (Catalytic Domain)"/>
    <property type="match status" value="1"/>
</dbReference>
<dbReference type="SUPFAM" id="SSF57552">
    <property type="entry name" value="Blood coagulation inhibitor (disintegrin)"/>
    <property type="match status" value="1"/>
</dbReference>
<keyword evidence="8" id="KW-0862">Zinc</keyword>
<dbReference type="GO" id="GO:0006508">
    <property type="term" value="P:proteolysis"/>
    <property type="evidence" value="ECO:0007669"/>
    <property type="project" value="InterPro"/>
</dbReference>
<feature type="domain" description="EGF-like" evidence="12">
    <location>
        <begin position="622"/>
        <end position="655"/>
    </location>
</feature>
<feature type="binding site" evidence="8">
    <location>
        <position position="339"/>
    </location>
    <ligand>
        <name>Zn(2+)</name>
        <dbReference type="ChEBI" id="CHEBI:29105"/>
        <note>catalytic</note>
    </ligand>
</feature>
<feature type="domain" description="Disintegrin" evidence="13">
    <location>
        <begin position="398"/>
        <end position="484"/>
    </location>
</feature>
<dbReference type="InterPro" id="IPR001590">
    <property type="entry name" value="Peptidase_M12B"/>
</dbReference>
<evidence type="ECO:0000256" key="2">
    <source>
        <dbReference type="ARBA" id="ARBA00022692"/>
    </source>
</evidence>
<evidence type="ECO:0000313" key="15">
    <source>
        <dbReference type="EMBL" id="KFO30841.1"/>
    </source>
</evidence>
<feature type="region of interest" description="Disordered" evidence="9">
    <location>
        <begin position="717"/>
        <end position="794"/>
    </location>
</feature>
<dbReference type="AlphaFoldDB" id="A0A091E6V0"/>
<evidence type="ECO:0000313" key="16">
    <source>
        <dbReference type="Proteomes" id="UP000028990"/>
    </source>
</evidence>
<evidence type="ECO:0000256" key="4">
    <source>
        <dbReference type="ARBA" id="ARBA00023136"/>
    </source>
</evidence>
<name>A0A091E6V0_FUKDA</name>
<dbReference type="GO" id="GO:0007229">
    <property type="term" value="P:integrin-mediated signaling pathway"/>
    <property type="evidence" value="ECO:0007669"/>
    <property type="project" value="UniProtKB-KW"/>
</dbReference>
<dbReference type="SMART" id="SM00050">
    <property type="entry name" value="DISIN"/>
    <property type="match status" value="1"/>
</dbReference>
<evidence type="ECO:0000259" key="14">
    <source>
        <dbReference type="PROSITE" id="PS50215"/>
    </source>
</evidence>
<evidence type="ECO:0000256" key="3">
    <source>
        <dbReference type="ARBA" id="ARBA00022989"/>
    </source>
</evidence>
<gene>
    <name evidence="15" type="ORF">H920_07729</name>
</gene>
<feature type="signal peptide" evidence="11">
    <location>
        <begin position="1"/>
        <end position="25"/>
    </location>
</feature>
<dbReference type="InterPro" id="IPR001762">
    <property type="entry name" value="Disintegrin_dom"/>
</dbReference>
<comment type="caution">
    <text evidence="7">Lacks conserved residue(s) required for the propagation of feature annotation.</text>
</comment>
<dbReference type="InterPro" id="IPR006586">
    <property type="entry name" value="ADAM_Cys-rich"/>
</dbReference>
<sequence length="794" mass="88444">MKVILLLLWIWVFSFLLTWPHSGHSQYFNPPEVVKLLRIIGTSRGTKATNWVSYSLHLNGRRHIIHMKVKKLLMDKHLSVFTYSDQGALQEDQTFIPNNCYYHGYVEGDPTSLVALSTCFGGFRGMLHINNTSYEIKPQNHSITFEHLAYKMYPEETKSQPFRCRLREEDTEKGWQMKLKENNHSALRQSSYKGWYVHQWYSEVGFVVDKGRFLFRQSNVSQVNMDIISCVNLVDSYFKTMGVNIVIMAVEIWTDQNPISANNIEEMRESFCSWKNRGFHQRVPNDATNLVFKQDICGNSICSATQMGICSAVKNCGVECHTDDNLLQFATTTAHVLGHLMGFTHTSQYCACGEDRCIMDSSVQIAHAFSNCSYAALMQTVLASGKCMYNKPQKTFKYTFCGNNVVEEGEVCDCGTTKSCANDSCCLENCVLSQGSVCASGLCCKGCQFQASGTVCREQVNECDLPEWCDGNSALCPEDVYVEDGLPCLGKGFCYERRCNNRNYQCKAIFGEDAKNAQLGCYEEMNMRGDRFGHCRRGKQTYIACNDSDYLCGRIQCDNVPKLPELRDHDTLIWTHLNPLTCWSIDYHFGMSTPDIGAVYNGTECGAGKFCIEGKCISIPIWINACLPDACHGRGICNNKHHCHCDYDWAPPTCEVGGDGGSVDSGPPPAKKRTYAFNVLQKKGPQLVLFTSILALILFLLILLLLLHKKLRKKDEENVPAPPEAEKQAPPEEAGQKVQAPPGEAGQNVQATSGEAAQNVQAPPGETAQNVQAPPGEARKKASSPAGGATPKVQ</sequence>
<dbReference type="eggNOG" id="KOG3607">
    <property type="taxonomic scope" value="Eukaryota"/>
</dbReference>
<evidence type="ECO:0000256" key="1">
    <source>
        <dbReference type="ARBA" id="ARBA00004167"/>
    </source>
</evidence>
<proteinExistence type="predicted"/>
<dbReference type="Pfam" id="PF08516">
    <property type="entry name" value="ADAM_CR"/>
    <property type="match status" value="1"/>
</dbReference>
<feature type="domain" description="Peptidase M12B" evidence="14">
    <location>
        <begin position="200"/>
        <end position="392"/>
    </location>
</feature>
<dbReference type="GO" id="GO:0008584">
    <property type="term" value="P:male gonad development"/>
    <property type="evidence" value="ECO:0007669"/>
    <property type="project" value="TreeGrafter"/>
</dbReference>
<dbReference type="InterPro" id="IPR024079">
    <property type="entry name" value="MetalloPept_cat_dom_sf"/>
</dbReference>
<feature type="disulfide bond" evidence="6">
    <location>
        <begin position="456"/>
        <end position="476"/>
    </location>
</feature>
<evidence type="ECO:0000256" key="7">
    <source>
        <dbReference type="PROSITE-ProRule" id="PRU00076"/>
    </source>
</evidence>
<keyword evidence="4 10" id="KW-0472">Membrane</keyword>
<evidence type="ECO:0000256" key="6">
    <source>
        <dbReference type="PROSITE-ProRule" id="PRU00068"/>
    </source>
</evidence>
<dbReference type="GO" id="GO:0046872">
    <property type="term" value="F:metal ion binding"/>
    <property type="evidence" value="ECO:0007669"/>
    <property type="project" value="UniProtKB-KW"/>
</dbReference>
<feature type="disulfide bond" evidence="8">
    <location>
        <begin position="352"/>
        <end position="357"/>
    </location>
</feature>
<dbReference type="Pfam" id="PF00200">
    <property type="entry name" value="Disintegrin"/>
    <property type="match status" value="1"/>
</dbReference>
<dbReference type="InterPro" id="IPR002870">
    <property type="entry name" value="Peptidase_M12B_N"/>
</dbReference>
<dbReference type="EMBL" id="KN122369">
    <property type="protein sequence ID" value="KFO30841.1"/>
    <property type="molecule type" value="Genomic_DNA"/>
</dbReference>